<evidence type="ECO:0000313" key="2">
    <source>
        <dbReference type="Proteomes" id="UP000612899"/>
    </source>
</evidence>
<reference evidence="1" key="1">
    <citation type="submission" date="2021-01" db="EMBL/GenBank/DDBJ databases">
        <title>Whole genome shotgun sequence of Rhizocola hellebori NBRC 109834.</title>
        <authorList>
            <person name="Komaki H."/>
            <person name="Tamura T."/>
        </authorList>
    </citation>
    <scope>NUCLEOTIDE SEQUENCE</scope>
    <source>
        <strain evidence="1">NBRC 109834</strain>
    </source>
</reference>
<organism evidence="1 2">
    <name type="scientific">Rhizocola hellebori</name>
    <dbReference type="NCBI Taxonomy" id="1392758"/>
    <lineage>
        <taxon>Bacteria</taxon>
        <taxon>Bacillati</taxon>
        <taxon>Actinomycetota</taxon>
        <taxon>Actinomycetes</taxon>
        <taxon>Micromonosporales</taxon>
        <taxon>Micromonosporaceae</taxon>
        <taxon>Rhizocola</taxon>
    </lineage>
</organism>
<dbReference type="SUPFAM" id="SSF52540">
    <property type="entry name" value="P-loop containing nucleoside triphosphate hydrolases"/>
    <property type="match status" value="1"/>
</dbReference>
<dbReference type="InterPro" id="IPR027417">
    <property type="entry name" value="P-loop_NTPase"/>
</dbReference>
<evidence type="ECO:0000313" key="1">
    <source>
        <dbReference type="EMBL" id="GIH02471.1"/>
    </source>
</evidence>
<evidence type="ECO:0008006" key="3">
    <source>
        <dbReference type="Google" id="ProtNLM"/>
    </source>
</evidence>
<comment type="caution">
    <text evidence="1">The sequence shown here is derived from an EMBL/GenBank/DDBJ whole genome shotgun (WGS) entry which is preliminary data.</text>
</comment>
<dbReference type="AlphaFoldDB" id="A0A8J3VDH8"/>
<dbReference type="Proteomes" id="UP000612899">
    <property type="component" value="Unassembled WGS sequence"/>
</dbReference>
<dbReference type="Gene3D" id="3.40.50.300">
    <property type="entry name" value="P-loop containing nucleotide triphosphate hydrolases"/>
    <property type="match status" value="1"/>
</dbReference>
<proteinExistence type="predicted"/>
<gene>
    <name evidence="1" type="ORF">Rhe02_05380</name>
</gene>
<sequence>MYQALLLIGVGGVGKSTVADAIGRVLTAAGTAVAVVDTDALAQFGPPPTNAGVPVTGFYDGLKCINLAALWANYKAIGARHIVVSAGIDTAAWRSRFAASLAGCTVQVVRLVAAPDTVRARLRGRDGGLKLERHLTALTEHEAILDAARIEDFAVVNERPPDVVATEIVTRAGWIGSLSA</sequence>
<accession>A0A8J3VDH8</accession>
<dbReference type="RefSeq" id="WP_203906415.1">
    <property type="nucleotide sequence ID" value="NZ_BONY01000002.1"/>
</dbReference>
<dbReference type="EMBL" id="BONY01000002">
    <property type="protein sequence ID" value="GIH02471.1"/>
    <property type="molecule type" value="Genomic_DNA"/>
</dbReference>
<protein>
    <recommendedName>
        <fullName evidence="3">Adenylyl-sulfate kinase</fullName>
    </recommendedName>
</protein>
<keyword evidence="2" id="KW-1185">Reference proteome</keyword>
<name>A0A8J3VDH8_9ACTN</name>